<keyword evidence="3" id="KW-0808">Transferase</keyword>
<comment type="similarity">
    <text evidence="1">Belongs to the UDP-glycosyltransferase family.</text>
</comment>
<sequence length="1018" mass="112429">MPNTVAELVFIPAPGVGHIMSTIEIAKLLVNRDQHLSVTVLVIKPPPSSGSGSAITAYIGSLANKSIDRIRFIELPQDENLPTRDPKAPMAFFNEFINSHCKYVRNAVANMTSQPGCGRVAGFVIDMFCTAMIDVANEFNVPTYVFFTSNAAFLGFKLYIQTLYDDQNQNVELNNPDATIPVPCFVNPVPKKVFPSVMQTKEGLDLAMELARKLRKPKAIMVNTFSELETHAVESLSSESSIPPVYTVGPLLNLEGGGGKPLDDDVMQWLDGQPASSVVFLCFGSMGSFEKVQVHEIAHALERSGHRFVWSLRRPPSKETTNWIPSDYEDPRVVLPEGFLERTSGIGKVIGWAPQVKLLGHQAVGGFVSHCGWNSMLESLWFGVPSATWPMYAEQQLNAFEMVVELGLAVEIKMDYNAKAEMVIVTADEIEGGIRRLMADDTIRTQVKEMSEKSRVAVMEGGSSYASVGHLYEHEPDHNYQGRALPTELIARRASPPSDMHMLLRTAAAALHWKNVYVMKHIFSSEFMNQKEMPNTVAELVFIPAPGAGHIMSTIEIAKLLVSRDQQLSVTVLVIKPPPSPGSSSAAVTTYIESLANKSIDRIRFIELPQDENLPTRDPKAPMTFFNEFIKSHCKYVRNAVADITSRPGSGQVAGFVIDMFCTAMIDVANEFNVPTYVFYTSNAAFLGFQMYILSFSDDQNRDVVESTNSDATIPVPSFVNPVPKKVFPSVLQTKEGLDVARDFARKMKKSKAIMVNTFSELETHAVKSLSFDSSIPPVYTVGPLLNLEGGAGKPLDDDVMRWLDGQPPSSVVFLCFGSMGSFEKVQVTEIAHALEQSGYHFVWSLRQPPSKETPTGNPSDYEDLRVVLPEGFLERTSEIGKVIGWAPQVALLAHRAVGGFVSHCGWNSMLESLWFGIPSATWPMYAEQQLNAFEMVVELGLAVEIKMDYKRDTRFNPEAEIVTADEIEGGIRRLMVDDTIRAKVKEMSEKSRAAVAEGGSSYASVGRLIQDFIRNIS</sequence>
<dbReference type="FunFam" id="3.40.50.2000:FF:000080">
    <property type="entry name" value="Glycosyltransferase"/>
    <property type="match status" value="2"/>
</dbReference>
<reference evidence="5" key="1">
    <citation type="submission" date="2023-03" db="EMBL/GenBank/DDBJ databases">
        <title>Chromosome-scale reference genome and RAD-based genetic map of yellow starthistle (Centaurea solstitialis) reveal putative structural variation and QTLs associated with invader traits.</title>
        <authorList>
            <person name="Reatini B."/>
            <person name="Cang F.A."/>
            <person name="Jiang Q."/>
            <person name="Mckibben M.T.W."/>
            <person name="Barker M.S."/>
            <person name="Rieseberg L.H."/>
            <person name="Dlugosch K.M."/>
        </authorList>
    </citation>
    <scope>NUCLEOTIDE SEQUENCE</scope>
    <source>
        <strain evidence="5">CAN-66</strain>
        <tissue evidence="5">Leaf</tissue>
    </source>
</reference>
<dbReference type="FunFam" id="3.40.50.2000:FF:000056">
    <property type="entry name" value="Glycosyltransferase"/>
    <property type="match status" value="2"/>
</dbReference>
<dbReference type="SUPFAM" id="SSF53756">
    <property type="entry name" value="UDP-Glycosyltransferase/glycogen phosphorylase"/>
    <property type="match status" value="2"/>
</dbReference>
<keyword evidence="2" id="KW-0328">Glycosyltransferase</keyword>
<evidence type="ECO:0000256" key="2">
    <source>
        <dbReference type="ARBA" id="ARBA00022676"/>
    </source>
</evidence>
<dbReference type="EMBL" id="JARYMX010000005">
    <property type="protein sequence ID" value="KAJ9547312.1"/>
    <property type="molecule type" value="Genomic_DNA"/>
</dbReference>
<evidence type="ECO:0000313" key="6">
    <source>
        <dbReference type="Proteomes" id="UP001172457"/>
    </source>
</evidence>
<evidence type="ECO:0000256" key="1">
    <source>
        <dbReference type="ARBA" id="ARBA00009995"/>
    </source>
</evidence>
<dbReference type="InterPro" id="IPR050481">
    <property type="entry name" value="UDP-glycosyltransf_plant"/>
</dbReference>
<keyword evidence="6" id="KW-1185">Reference proteome</keyword>
<organism evidence="5 6">
    <name type="scientific">Centaurea solstitialis</name>
    <name type="common">yellow star-thistle</name>
    <dbReference type="NCBI Taxonomy" id="347529"/>
    <lineage>
        <taxon>Eukaryota</taxon>
        <taxon>Viridiplantae</taxon>
        <taxon>Streptophyta</taxon>
        <taxon>Embryophyta</taxon>
        <taxon>Tracheophyta</taxon>
        <taxon>Spermatophyta</taxon>
        <taxon>Magnoliopsida</taxon>
        <taxon>eudicotyledons</taxon>
        <taxon>Gunneridae</taxon>
        <taxon>Pentapetalae</taxon>
        <taxon>asterids</taxon>
        <taxon>campanulids</taxon>
        <taxon>Asterales</taxon>
        <taxon>Asteraceae</taxon>
        <taxon>Carduoideae</taxon>
        <taxon>Cardueae</taxon>
        <taxon>Centaureinae</taxon>
        <taxon>Centaurea</taxon>
    </lineage>
</organism>
<gene>
    <name evidence="5" type="ORF">OSB04_019855</name>
</gene>
<comment type="function">
    <text evidence="4">May glycosylate diterpenes or flavonols in leaves.</text>
</comment>
<evidence type="ECO:0000313" key="5">
    <source>
        <dbReference type="EMBL" id="KAJ9547312.1"/>
    </source>
</evidence>
<protein>
    <submittedName>
        <fullName evidence="5">Uncharacterized protein</fullName>
    </submittedName>
</protein>
<evidence type="ECO:0000256" key="3">
    <source>
        <dbReference type="ARBA" id="ARBA00022679"/>
    </source>
</evidence>
<name>A0AA38W3A9_9ASTR</name>
<dbReference type="PANTHER" id="PTHR48048:SF45">
    <property type="entry name" value="GLYCOSYLTRANSFERASE"/>
    <property type="match status" value="1"/>
</dbReference>
<dbReference type="GO" id="GO:0035251">
    <property type="term" value="F:UDP-glucosyltransferase activity"/>
    <property type="evidence" value="ECO:0007669"/>
    <property type="project" value="InterPro"/>
</dbReference>
<evidence type="ECO:0000256" key="4">
    <source>
        <dbReference type="ARBA" id="ARBA00053747"/>
    </source>
</evidence>
<dbReference type="Proteomes" id="UP001172457">
    <property type="component" value="Chromosome 5"/>
</dbReference>
<dbReference type="PANTHER" id="PTHR48048">
    <property type="entry name" value="GLYCOSYLTRANSFERASE"/>
    <property type="match status" value="1"/>
</dbReference>
<dbReference type="Pfam" id="PF00201">
    <property type="entry name" value="UDPGT"/>
    <property type="match status" value="2"/>
</dbReference>
<dbReference type="AlphaFoldDB" id="A0AA38W3A9"/>
<dbReference type="InterPro" id="IPR002213">
    <property type="entry name" value="UDP_glucos_trans"/>
</dbReference>
<dbReference type="CDD" id="cd03784">
    <property type="entry name" value="GT1_Gtf-like"/>
    <property type="match status" value="2"/>
</dbReference>
<proteinExistence type="inferred from homology"/>
<accession>A0AA38W3A9</accession>
<dbReference type="Gene3D" id="3.40.50.2000">
    <property type="entry name" value="Glycogen Phosphorylase B"/>
    <property type="match status" value="4"/>
</dbReference>
<comment type="caution">
    <text evidence="5">The sequence shown here is derived from an EMBL/GenBank/DDBJ whole genome shotgun (WGS) entry which is preliminary data.</text>
</comment>